<keyword evidence="3" id="KW-1185">Reference proteome</keyword>
<dbReference type="NCBIfam" id="NF002542">
    <property type="entry name" value="PRK02101.1-3"/>
    <property type="match status" value="1"/>
</dbReference>
<dbReference type="PANTHER" id="PTHR30283:SF4">
    <property type="entry name" value="PEROXIDE STRESS RESISTANCE PROTEIN YAAA"/>
    <property type="match status" value="1"/>
</dbReference>
<organism evidence="2 3">
    <name type="scientific">Svornostia abyssi</name>
    <dbReference type="NCBI Taxonomy" id="2898438"/>
    <lineage>
        <taxon>Bacteria</taxon>
        <taxon>Bacillati</taxon>
        <taxon>Actinomycetota</taxon>
        <taxon>Thermoleophilia</taxon>
        <taxon>Solirubrobacterales</taxon>
        <taxon>Baekduiaceae</taxon>
        <taxon>Svornostia</taxon>
    </lineage>
</organism>
<name>A0ABY5PCT1_9ACTN</name>
<dbReference type="EMBL" id="CP088295">
    <property type="protein sequence ID" value="UUY02408.1"/>
    <property type="molecule type" value="Genomic_DNA"/>
</dbReference>
<protein>
    <recommendedName>
        <fullName evidence="1">UPF0246 protein LRS13_17090</fullName>
    </recommendedName>
</protein>
<evidence type="ECO:0000313" key="3">
    <source>
        <dbReference type="Proteomes" id="UP001058860"/>
    </source>
</evidence>
<comment type="similarity">
    <text evidence="1">Belongs to the UPF0246 family.</text>
</comment>
<reference evidence="3" key="1">
    <citation type="submission" date="2021-11" db="EMBL/GenBank/DDBJ databases">
        <title>Cultivation dependent microbiological survey of springs from the worlds oldest radium mine currently devoted to the extraction of radon-saturated water.</title>
        <authorList>
            <person name="Kapinusova G."/>
            <person name="Smrhova T."/>
            <person name="Strejcek M."/>
            <person name="Suman J."/>
            <person name="Jani K."/>
            <person name="Pajer P."/>
            <person name="Uhlik O."/>
        </authorList>
    </citation>
    <scope>NUCLEOTIDE SEQUENCE [LARGE SCALE GENOMIC DNA]</scope>
    <source>
        <strain evidence="3">J379</strain>
    </source>
</reference>
<proteinExistence type="inferred from homology"/>
<evidence type="ECO:0000256" key="1">
    <source>
        <dbReference type="HAMAP-Rule" id="MF_00652"/>
    </source>
</evidence>
<dbReference type="HAMAP" id="MF_00652">
    <property type="entry name" value="UPF0246"/>
    <property type="match status" value="1"/>
</dbReference>
<dbReference type="RefSeq" id="WP_353862935.1">
    <property type="nucleotide sequence ID" value="NZ_CP088295.1"/>
</dbReference>
<dbReference type="InterPro" id="IPR005583">
    <property type="entry name" value="YaaA"/>
</dbReference>
<dbReference type="PANTHER" id="PTHR30283">
    <property type="entry name" value="PEROXIDE STRESS RESPONSE PROTEIN YAAA"/>
    <property type="match status" value="1"/>
</dbReference>
<evidence type="ECO:0000313" key="2">
    <source>
        <dbReference type="EMBL" id="UUY02408.1"/>
    </source>
</evidence>
<sequence length="263" mass="29024">MLTVLSPAKSLDFDSKLPTRKHSLPRLLDGAEVLADQLAAMPPDEIGQLMSISDELAELNAERFRDFTPPFEPGRERPAVLAFAGDVYQGMEATAFGERDFTEAQKTVRILSGLYGLLRPMDLIAPYRLEMGTRLATPAGDSLYAYWRERVTALLADDLEQSPGPPVLLNLASAEYFGVVDTKQLGAKVISPRFLDAPQSDPSRLKVISFSAKRARGAMASWLVRERIRSPRKLPEFTGLGYRYDADRSTSTEPTFIRTGAAA</sequence>
<gene>
    <name evidence="2" type="primary">yaaA</name>
    <name evidence="2" type="ORF">LRS13_17090</name>
</gene>
<dbReference type="Pfam" id="PF03883">
    <property type="entry name" value="H2O2_YaaD"/>
    <property type="match status" value="1"/>
</dbReference>
<dbReference type="Proteomes" id="UP001058860">
    <property type="component" value="Chromosome"/>
</dbReference>
<accession>A0ABY5PCT1</accession>